<feature type="transmembrane region" description="Helical" evidence="1">
    <location>
        <begin position="27"/>
        <end position="43"/>
    </location>
</feature>
<sequence>MIALIIALVILGAMLIALWRFKFKARFLPIVSIGIIVAGIGALSQPWILLLYRYGLAVLITGVSSYILTSHFE</sequence>
<evidence type="ECO:0000256" key="1">
    <source>
        <dbReference type="SAM" id="Phobius"/>
    </source>
</evidence>
<comment type="caution">
    <text evidence="2">The sequence shown here is derived from an EMBL/GenBank/DDBJ whole genome shotgun (WGS) entry which is preliminary data.</text>
</comment>
<dbReference type="EMBL" id="LAZR01033395">
    <property type="protein sequence ID" value="KKL48211.1"/>
    <property type="molecule type" value="Genomic_DNA"/>
</dbReference>
<keyword evidence="1" id="KW-1133">Transmembrane helix</keyword>
<gene>
    <name evidence="2" type="ORF">LCGC14_2327790</name>
</gene>
<accession>A0A0F9D3A9</accession>
<dbReference type="AlphaFoldDB" id="A0A0F9D3A9"/>
<keyword evidence="1" id="KW-0472">Membrane</keyword>
<reference evidence="2" key="1">
    <citation type="journal article" date="2015" name="Nature">
        <title>Complex archaea that bridge the gap between prokaryotes and eukaryotes.</title>
        <authorList>
            <person name="Spang A."/>
            <person name="Saw J.H."/>
            <person name="Jorgensen S.L."/>
            <person name="Zaremba-Niedzwiedzka K."/>
            <person name="Martijn J."/>
            <person name="Lind A.E."/>
            <person name="van Eijk R."/>
            <person name="Schleper C."/>
            <person name="Guy L."/>
            <person name="Ettema T.J."/>
        </authorList>
    </citation>
    <scope>NUCLEOTIDE SEQUENCE</scope>
</reference>
<keyword evidence="1" id="KW-0812">Transmembrane</keyword>
<feature type="transmembrane region" description="Helical" evidence="1">
    <location>
        <begin position="50"/>
        <end position="68"/>
    </location>
</feature>
<evidence type="ECO:0000313" key="2">
    <source>
        <dbReference type="EMBL" id="KKL48211.1"/>
    </source>
</evidence>
<organism evidence="2">
    <name type="scientific">marine sediment metagenome</name>
    <dbReference type="NCBI Taxonomy" id="412755"/>
    <lineage>
        <taxon>unclassified sequences</taxon>
        <taxon>metagenomes</taxon>
        <taxon>ecological metagenomes</taxon>
    </lineage>
</organism>
<proteinExistence type="predicted"/>
<name>A0A0F9D3A9_9ZZZZ</name>
<protein>
    <submittedName>
        <fullName evidence="2">Uncharacterized protein</fullName>
    </submittedName>
</protein>